<dbReference type="Proteomes" id="UP000000845">
    <property type="component" value="Chromosome"/>
</dbReference>
<accession>D1AQY6</accession>
<dbReference type="EMBL" id="CP001739">
    <property type="protein sequence ID" value="ACZ07674.1"/>
    <property type="molecule type" value="Genomic_DNA"/>
</dbReference>
<dbReference type="RefSeq" id="WP_012860270.1">
    <property type="nucleotide sequence ID" value="NC_013517.1"/>
</dbReference>
<evidence type="ECO:0000313" key="2">
    <source>
        <dbReference type="Proteomes" id="UP000000845"/>
    </source>
</evidence>
<dbReference type="KEGG" id="str:Sterm_0802"/>
<dbReference type="HOGENOM" id="CLU_2791587_0_0_0"/>
<evidence type="ECO:0000313" key="1">
    <source>
        <dbReference type="EMBL" id="ACZ07674.1"/>
    </source>
</evidence>
<dbReference type="STRING" id="526218.Sterm_0802"/>
<proteinExistence type="predicted"/>
<keyword evidence="2" id="KW-1185">Reference proteome</keyword>
<organism evidence="1 2">
    <name type="scientific">Sebaldella termitidis (strain ATCC 33386 / NCTC 11300)</name>
    <dbReference type="NCBI Taxonomy" id="526218"/>
    <lineage>
        <taxon>Bacteria</taxon>
        <taxon>Fusobacteriati</taxon>
        <taxon>Fusobacteriota</taxon>
        <taxon>Fusobacteriia</taxon>
        <taxon>Fusobacteriales</taxon>
        <taxon>Leptotrichiaceae</taxon>
        <taxon>Sebaldella</taxon>
    </lineage>
</organism>
<protein>
    <submittedName>
        <fullName evidence="1">Uncharacterized protein</fullName>
    </submittedName>
</protein>
<sequence>MWRCKKCGGNVREAEYKKNYYEIENDGSIGKFIEESELSESKYFCTRCGIKSSYTLGGLKRIAKWEDN</sequence>
<gene>
    <name evidence="1" type="ordered locus">Sterm_0802</name>
</gene>
<reference evidence="2" key="1">
    <citation type="submission" date="2009-09" db="EMBL/GenBank/DDBJ databases">
        <title>The complete chromosome of Sebaldella termitidis ATCC 33386.</title>
        <authorList>
            <consortium name="US DOE Joint Genome Institute (JGI-PGF)"/>
            <person name="Lucas S."/>
            <person name="Copeland A."/>
            <person name="Lapidus A."/>
            <person name="Glavina del Rio T."/>
            <person name="Dalin E."/>
            <person name="Tice H."/>
            <person name="Bruce D."/>
            <person name="Goodwin L."/>
            <person name="Pitluck S."/>
            <person name="Kyrpides N."/>
            <person name="Mavromatis K."/>
            <person name="Ivanova N."/>
            <person name="Mikhailova N."/>
            <person name="Sims D."/>
            <person name="Meincke L."/>
            <person name="Brettin T."/>
            <person name="Detter J.C."/>
            <person name="Han C."/>
            <person name="Larimer F."/>
            <person name="Land M."/>
            <person name="Hauser L."/>
            <person name="Markowitz V."/>
            <person name="Cheng J.F."/>
            <person name="Hugenholtz P."/>
            <person name="Woyke T."/>
            <person name="Wu D."/>
            <person name="Eisen J.A."/>
        </authorList>
    </citation>
    <scope>NUCLEOTIDE SEQUENCE [LARGE SCALE GENOMIC DNA]</scope>
    <source>
        <strain evidence="2">ATCC 33386 / NCTC 11300</strain>
    </source>
</reference>
<name>D1AQY6_SEBTE</name>
<dbReference type="AlphaFoldDB" id="D1AQY6"/>
<reference evidence="1 2" key="2">
    <citation type="journal article" date="2010" name="Stand. Genomic Sci.">
        <title>Complete genome sequence of Sebaldella termitidis type strain (NCTC 11300).</title>
        <authorList>
            <person name="Harmon-Smith M."/>
            <person name="Celia L."/>
            <person name="Chertkov O."/>
            <person name="Lapidus A."/>
            <person name="Copeland A."/>
            <person name="Glavina Del Rio T."/>
            <person name="Nolan M."/>
            <person name="Lucas S."/>
            <person name="Tice H."/>
            <person name="Cheng J.F."/>
            <person name="Han C."/>
            <person name="Detter J.C."/>
            <person name="Bruce D."/>
            <person name="Goodwin L."/>
            <person name="Pitluck S."/>
            <person name="Pati A."/>
            <person name="Liolios K."/>
            <person name="Ivanova N."/>
            <person name="Mavromatis K."/>
            <person name="Mikhailova N."/>
            <person name="Chen A."/>
            <person name="Palaniappan K."/>
            <person name="Land M."/>
            <person name="Hauser L."/>
            <person name="Chang Y.J."/>
            <person name="Jeffries C.D."/>
            <person name="Brettin T."/>
            <person name="Goker M."/>
            <person name="Beck B."/>
            <person name="Bristow J."/>
            <person name="Eisen J.A."/>
            <person name="Markowitz V."/>
            <person name="Hugenholtz P."/>
            <person name="Kyrpides N.C."/>
            <person name="Klenk H.P."/>
            <person name="Chen F."/>
        </authorList>
    </citation>
    <scope>NUCLEOTIDE SEQUENCE [LARGE SCALE GENOMIC DNA]</scope>
    <source>
        <strain evidence="2">ATCC 33386 / NCTC 11300</strain>
    </source>
</reference>